<dbReference type="RefSeq" id="WP_408976784.1">
    <property type="nucleotide sequence ID" value="NZ_JBJUVG010000002.1"/>
</dbReference>
<feature type="site" description="Important for catalytic activity" evidence="7">
    <location>
        <position position="212"/>
    </location>
</feature>
<comment type="function">
    <text evidence="7">Functions as a peptidoglycan terminase that cleaves nascent peptidoglycan strands endolytically to terminate their elongation.</text>
</comment>
<proteinExistence type="inferred from homology"/>
<evidence type="ECO:0000313" key="9">
    <source>
        <dbReference type="Proteomes" id="UP001631949"/>
    </source>
</evidence>
<evidence type="ECO:0000313" key="8">
    <source>
        <dbReference type="EMBL" id="MFM9413168.1"/>
    </source>
</evidence>
<reference evidence="8 9" key="1">
    <citation type="journal article" date="2016" name="Int. J. Syst. Evol. Microbiol.">
        <title>Peptococcus simiae sp. nov., isolated from rhesus macaque faeces and emended description of the genus Peptococcus.</title>
        <authorList>
            <person name="Shkoporov A.N."/>
            <person name="Efimov B.A."/>
            <person name="Kondova I."/>
            <person name="Ouwerling B."/>
            <person name="Chaplin A.V."/>
            <person name="Shcherbakova V.A."/>
            <person name="Langermans J.A.M."/>
        </authorList>
    </citation>
    <scope>NUCLEOTIDE SEQUENCE [LARGE SCALE GENOMIC DNA]</scope>
    <source>
        <strain evidence="8 9">M108</strain>
    </source>
</reference>
<dbReference type="CDD" id="cd08010">
    <property type="entry name" value="MltG_like"/>
    <property type="match status" value="1"/>
</dbReference>
<comment type="similarity">
    <text evidence="7">Belongs to the transglycosylase MltG family.</text>
</comment>
<protein>
    <recommendedName>
        <fullName evidence="7">Endolytic murein transglycosylase</fullName>
        <ecNumber evidence="7">4.2.2.29</ecNumber>
    </recommendedName>
    <alternativeName>
        <fullName evidence="7">Peptidoglycan lytic transglycosylase</fullName>
    </alternativeName>
    <alternativeName>
        <fullName evidence="7">Peptidoglycan polymerization terminase</fullName>
    </alternativeName>
</protein>
<keyword evidence="6 7" id="KW-0961">Cell wall biogenesis/degradation</keyword>
<keyword evidence="4 7" id="KW-0472">Membrane</keyword>
<keyword evidence="2 7" id="KW-0812">Transmembrane</keyword>
<sequence>MIVVIGSGLILLTQLGTVSGDEIANLEETKRINFTIDPNDNLETVAMRLENEGFIKDNGHFLEYVKNNEDNQVPRAGTYKLSAAMPLKRISSILMRPKGATRVITIPQGITLSDVADLFEKKEICSKQKFWETVRNGQFIGYSFITSPGGDDTRLEGYLFPGTYEYEDNMDPESVIELMLDNFDAHTKKIPKRTNKLDDRQTVILASMLEREARSDGEKPAIASVYINRLNKDMPLQCDATIAYAMNEKGRALNFADYQIKSPYNTYLHKGFPPSPICNPSMTSLVAASNPAKTNYYFYLFNTQTRNAHVFARTYEEHLKNRKIYGYD</sequence>
<dbReference type="EMBL" id="JBJUVG010000002">
    <property type="protein sequence ID" value="MFM9413168.1"/>
    <property type="molecule type" value="Genomic_DNA"/>
</dbReference>
<name>A0ABW9GX04_9FIRM</name>
<evidence type="ECO:0000256" key="5">
    <source>
        <dbReference type="ARBA" id="ARBA00023239"/>
    </source>
</evidence>
<dbReference type="PANTHER" id="PTHR30518:SF2">
    <property type="entry name" value="ENDOLYTIC MUREIN TRANSGLYCOSYLASE"/>
    <property type="match status" value="1"/>
</dbReference>
<dbReference type="PANTHER" id="PTHR30518">
    <property type="entry name" value="ENDOLYTIC MUREIN TRANSGLYCOSYLASE"/>
    <property type="match status" value="1"/>
</dbReference>
<evidence type="ECO:0000256" key="2">
    <source>
        <dbReference type="ARBA" id="ARBA00022692"/>
    </source>
</evidence>
<evidence type="ECO:0000256" key="3">
    <source>
        <dbReference type="ARBA" id="ARBA00022989"/>
    </source>
</evidence>
<accession>A0ABW9GX04</accession>
<keyword evidence="9" id="KW-1185">Reference proteome</keyword>
<evidence type="ECO:0000256" key="7">
    <source>
        <dbReference type="HAMAP-Rule" id="MF_02065"/>
    </source>
</evidence>
<keyword evidence="5 7" id="KW-0456">Lyase</keyword>
<dbReference type="NCBIfam" id="TIGR00247">
    <property type="entry name" value="endolytic transglycosylase MltG"/>
    <property type="match status" value="1"/>
</dbReference>
<dbReference type="Pfam" id="PF02618">
    <property type="entry name" value="YceG"/>
    <property type="match status" value="1"/>
</dbReference>
<comment type="caution">
    <text evidence="8">The sequence shown here is derived from an EMBL/GenBank/DDBJ whole genome shotgun (WGS) entry which is preliminary data.</text>
</comment>
<evidence type="ECO:0000256" key="1">
    <source>
        <dbReference type="ARBA" id="ARBA00022475"/>
    </source>
</evidence>
<keyword evidence="3 7" id="KW-1133">Transmembrane helix</keyword>
<evidence type="ECO:0000256" key="4">
    <source>
        <dbReference type="ARBA" id="ARBA00023136"/>
    </source>
</evidence>
<evidence type="ECO:0000256" key="6">
    <source>
        <dbReference type="ARBA" id="ARBA00023316"/>
    </source>
</evidence>
<comment type="catalytic activity">
    <reaction evidence="7">
        <text>a peptidoglycan chain = a peptidoglycan chain with N-acetyl-1,6-anhydromuramyl-[peptide] at the reducing end + a peptidoglycan chain with N-acetylglucosamine at the non-reducing end.</text>
        <dbReference type="EC" id="4.2.2.29"/>
    </reaction>
</comment>
<dbReference type="EC" id="4.2.2.29" evidence="7"/>
<dbReference type="Proteomes" id="UP001631949">
    <property type="component" value="Unassembled WGS sequence"/>
</dbReference>
<gene>
    <name evidence="7 8" type="primary">mltG</name>
    <name evidence="8" type="ORF">ACKQTC_02135</name>
</gene>
<dbReference type="Gene3D" id="3.30.1490.480">
    <property type="entry name" value="Endolytic murein transglycosylase"/>
    <property type="match status" value="2"/>
</dbReference>
<dbReference type="InterPro" id="IPR003770">
    <property type="entry name" value="MLTG-like"/>
</dbReference>
<organism evidence="8 9">
    <name type="scientific">Peptococcus simiae</name>
    <dbReference type="NCBI Taxonomy" id="1643805"/>
    <lineage>
        <taxon>Bacteria</taxon>
        <taxon>Bacillati</taxon>
        <taxon>Bacillota</taxon>
        <taxon>Clostridia</taxon>
        <taxon>Eubacteriales</taxon>
        <taxon>Peptococcaceae</taxon>
        <taxon>Peptococcus</taxon>
    </lineage>
</organism>
<keyword evidence="1 7" id="KW-1003">Cell membrane</keyword>
<dbReference type="HAMAP" id="MF_02065">
    <property type="entry name" value="MltG"/>
    <property type="match status" value="1"/>
</dbReference>